<keyword evidence="1" id="KW-0472">Membrane</keyword>
<evidence type="ECO:0000256" key="1">
    <source>
        <dbReference type="SAM" id="Phobius"/>
    </source>
</evidence>
<proteinExistence type="predicted"/>
<dbReference type="Proteomes" id="UP001500518">
    <property type="component" value="Unassembled WGS sequence"/>
</dbReference>
<feature type="transmembrane region" description="Helical" evidence="1">
    <location>
        <begin position="42"/>
        <end position="61"/>
    </location>
</feature>
<keyword evidence="1" id="KW-0812">Transmembrane</keyword>
<sequence>MSMADVALVACLAMLATAIIDWRRGVTGLGRLRLTKKDDPNRYWMALVLYFNLAFLMFWLFGQAQVQTQQDEEVLEVASEEPQMMLDIEQATRQ</sequence>
<comment type="caution">
    <text evidence="2">The sequence shown here is derived from an EMBL/GenBank/DDBJ whole genome shotgun (WGS) entry which is preliminary data.</text>
</comment>
<evidence type="ECO:0000313" key="3">
    <source>
        <dbReference type="Proteomes" id="UP001500518"/>
    </source>
</evidence>
<dbReference type="EMBL" id="BAABHV010000005">
    <property type="protein sequence ID" value="GAA5048723.1"/>
    <property type="molecule type" value="Genomic_DNA"/>
</dbReference>
<protein>
    <submittedName>
        <fullName evidence="2">Uncharacterized protein</fullName>
    </submittedName>
</protein>
<accession>A0ABP9K2P1</accession>
<evidence type="ECO:0000313" key="2">
    <source>
        <dbReference type="EMBL" id="GAA5048723.1"/>
    </source>
</evidence>
<reference evidence="3" key="1">
    <citation type="journal article" date="2019" name="Int. J. Syst. Evol. Microbiol.">
        <title>The Global Catalogue of Microorganisms (GCM) 10K type strain sequencing project: providing services to taxonomists for standard genome sequencing and annotation.</title>
        <authorList>
            <consortium name="The Broad Institute Genomics Platform"/>
            <consortium name="The Broad Institute Genome Sequencing Center for Infectious Disease"/>
            <person name="Wu L."/>
            <person name="Ma J."/>
        </authorList>
    </citation>
    <scope>NUCLEOTIDE SEQUENCE [LARGE SCALE GENOMIC DNA]</scope>
    <source>
        <strain evidence="3">JCM 18014</strain>
    </source>
</reference>
<organism evidence="2 3">
    <name type="scientific">Erythrobacter westpacificensis</name>
    <dbReference type="NCBI Taxonomy" id="1055231"/>
    <lineage>
        <taxon>Bacteria</taxon>
        <taxon>Pseudomonadati</taxon>
        <taxon>Pseudomonadota</taxon>
        <taxon>Alphaproteobacteria</taxon>
        <taxon>Sphingomonadales</taxon>
        <taxon>Erythrobacteraceae</taxon>
        <taxon>Erythrobacter/Porphyrobacter group</taxon>
        <taxon>Erythrobacter</taxon>
    </lineage>
</organism>
<name>A0ABP9K2P1_9SPHN</name>
<dbReference type="RefSeq" id="WP_346031671.1">
    <property type="nucleotide sequence ID" value="NZ_BAABHV010000005.1"/>
</dbReference>
<keyword evidence="1" id="KW-1133">Transmembrane helix</keyword>
<gene>
    <name evidence="2" type="ORF">GCM10023208_06160</name>
</gene>
<keyword evidence="3" id="KW-1185">Reference proteome</keyword>